<comment type="caution">
    <text evidence="12">The sequence shown here is derived from an EMBL/GenBank/DDBJ whole genome shotgun (WGS) entry which is preliminary data.</text>
</comment>
<dbReference type="InterPro" id="IPR013087">
    <property type="entry name" value="Znf_C2H2_type"/>
</dbReference>
<keyword evidence="12" id="KW-0371">Homeobox</keyword>
<organism evidence="12 13">
    <name type="scientific">Geranomyces variabilis</name>
    <dbReference type="NCBI Taxonomy" id="109894"/>
    <lineage>
        <taxon>Eukaryota</taxon>
        <taxon>Fungi</taxon>
        <taxon>Fungi incertae sedis</taxon>
        <taxon>Chytridiomycota</taxon>
        <taxon>Chytridiomycota incertae sedis</taxon>
        <taxon>Chytridiomycetes</taxon>
        <taxon>Spizellomycetales</taxon>
        <taxon>Powellomycetaceae</taxon>
        <taxon>Geranomyces</taxon>
    </lineage>
</organism>
<evidence type="ECO:0000256" key="8">
    <source>
        <dbReference type="ARBA" id="ARBA00024345"/>
    </source>
</evidence>
<feature type="region of interest" description="Disordered" evidence="10">
    <location>
        <begin position="525"/>
        <end position="638"/>
    </location>
</feature>
<keyword evidence="7" id="KW-0539">Nucleus</keyword>
<dbReference type="Proteomes" id="UP001212152">
    <property type="component" value="Unassembled WGS sequence"/>
</dbReference>
<dbReference type="AlphaFoldDB" id="A0AAD5TT56"/>
<keyword evidence="3 9" id="KW-0863">Zinc-finger</keyword>
<dbReference type="EMBL" id="JADGJQ010000011">
    <property type="protein sequence ID" value="KAJ3181754.1"/>
    <property type="molecule type" value="Genomic_DNA"/>
</dbReference>
<dbReference type="GO" id="GO:1990526">
    <property type="term" value="C:Ste12p-Dig1p-Dig2p complex"/>
    <property type="evidence" value="ECO:0007669"/>
    <property type="project" value="TreeGrafter"/>
</dbReference>
<gene>
    <name evidence="12" type="primary">STE12</name>
    <name evidence="12" type="ORF">HDU87_000772</name>
</gene>
<feature type="compositionally biased region" description="Basic and acidic residues" evidence="10">
    <location>
        <begin position="358"/>
        <end position="367"/>
    </location>
</feature>
<keyword evidence="6" id="KW-0804">Transcription</keyword>
<evidence type="ECO:0000313" key="13">
    <source>
        <dbReference type="Proteomes" id="UP001212152"/>
    </source>
</evidence>
<evidence type="ECO:0000256" key="3">
    <source>
        <dbReference type="ARBA" id="ARBA00022771"/>
    </source>
</evidence>
<dbReference type="InterPro" id="IPR036236">
    <property type="entry name" value="Znf_C2H2_sf"/>
</dbReference>
<feature type="compositionally biased region" description="Low complexity" evidence="10">
    <location>
        <begin position="589"/>
        <end position="598"/>
    </location>
</feature>
<feature type="region of interest" description="Disordered" evidence="10">
    <location>
        <begin position="433"/>
        <end position="463"/>
    </location>
</feature>
<keyword evidence="4" id="KW-0862">Zinc</keyword>
<evidence type="ECO:0000256" key="4">
    <source>
        <dbReference type="ARBA" id="ARBA00022833"/>
    </source>
</evidence>
<name>A0AAD5TT56_9FUNG</name>
<feature type="compositionally biased region" description="Polar residues" evidence="10">
    <location>
        <begin position="319"/>
        <end position="357"/>
    </location>
</feature>
<comment type="similarity">
    <text evidence="8">Belongs to the STE12 transcription factor family.</text>
</comment>
<feature type="region of interest" description="Disordered" evidence="10">
    <location>
        <begin position="484"/>
        <end position="505"/>
    </location>
</feature>
<dbReference type="GO" id="GO:0003700">
    <property type="term" value="F:DNA-binding transcription factor activity"/>
    <property type="evidence" value="ECO:0007669"/>
    <property type="project" value="InterPro"/>
</dbReference>
<comment type="subcellular location">
    <subcellularLocation>
        <location evidence="1">Nucleus</location>
    </subcellularLocation>
</comment>
<sequence length="638" mass="71273">MVDALKLFLATAPTNWDPDQTIKRFTLPNGEHISCVLWNNLFHITGTDIVRSLMFRFQGFGRPVRNVKKFEEGVFSDLRNLKPGIDATLEEPRSEFLDVLYKHHCIRTQKKQKVFYWFSVPHDRLFMDALERDLKREALGAESTTVATNPMPLIPTLELAKQQCMPALQIKPDYIAPVMPGQQPSEGNLALEDWINDSPVGVPPHQHQAAAHHDQQQQHGSLVYNGMQHQQMQQHPAGATTARIAPYFPATMSPDMSVGTPSHSSQISDDGNRGVGDMVMNADGYMVPQSQAPGAPGSYGMFSLFEGSPNYKQRRRAQSLFSTSKGYSHAQGNDLNHGSTVSSRNVTPEPMVQSQSSTRKEPEEKRNYHCTFKDSAGRDACGRKFKRYEHLRRHLRCHTGEKPFVCPVSGCSKEFSRSDNLSQHLKIHNGTGSASAVASFSSPPVSTTGKKESPTGSATGVPMEFTPEVASSVPTSPVLRAQSHMGSPMLQPQPVPQPQHRQQQHAFGNGQPAYFQHQRTQSLPASPMLHSHGMQQQHHGPNLHHQLQQHHMHQQQQQHHQHQQQQQHHMSGPMHYYMQQPFYGTPGFQMQQQQQQSQHPMDGHPAQGGQHMAHYGGGHVYSAPPSPSHQPMSGFAFS</sequence>
<evidence type="ECO:0000256" key="1">
    <source>
        <dbReference type="ARBA" id="ARBA00004123"/>
    </source>
</evidence>
<dbReference type="GO" id="GO:0005634">
    <property type="term" value="C:nucleus"/>
    <property type="evidence" value="ECO:0007669"/>
    <property type="project" value="UniProtKB-SubCell"/>
</dbReference>
<dbReference type="GO" id="GO:2000220">
    <property type="term" value="P:regulation of pseudohyphal growth"/>
    <property type="evidence" value="ECO:0007669"/>
    <property type="project" value="TreeGrafter"/>
</dbReference>
<evidence type="ECO:0000256" key="6">
    <source>
        <dbReference type="ARBA" id="ARBA00023163"/>
    </source>
</evidence>
<dbReference type="PANTHER" id="PTHR47427:SF1">
    <property type="entry name" value="PROTEIN STE12"/>
    <property type="match status" value="1"/>
</dbReference>
<dbReference type="Pfam" id="PF02200">
    <property type="entry name" value="STE"/>
    <property type="match status" value="1"/>
</dbReference>
<dbReference type="PANTHER" id="PTHR47427">
    <property type="entry name" value="PROTEIN STE12"/>
    <property type="match status" value="1"/>
</dbReference>
<feature type="compositionally biased region" description="Low complexity" evidence="10">
    <location>
        <begin position="433"/>
        <end position="446"/>
    </location>
</feature>
<keyword evidence="13" id="KW-1185">Reference proteome</keyword>
<accession>A0AAD5TT56</accession>
<feature type="compositionally biased region" description="Low complexity" evidence="10">
    <location>
        <begin position="554"/>
        <end position="569"/>
    </location>
</feature>
<dbReference type="FunFam" id="3.30.160.60:FF:002343">
    <property type="entry name" value="Zinc finger protein 33A"/>
    <property type="match status" value="1"/>
</dbReference>
<evidence type="ECO:0000256" key="9">
    <source>
        <dbReference type="PROSITE-ProRule" id="PRU00042"/>
    </source>
</evidence>
<dbReference type="GO" id="GO:0008270">
    <property type="term" value="F:zinc ion binding"/>
    <property type="evidence" value="ECO:0007669"/>
    <property type="project" value="UniProtKB-KW"/>
</dbReference>
<evidence type="ECO:0000256" key="5">
    <source>
        <dbReference type="ARBA" id="ARBA00023015"/>
    </source>
</evidence>
<evidence type="ECO:0000259" key="11">
    <source>
        <dbReference type="PROSITE" id="PS50157"/>
    </source>
</evidence>
<dbReference type="GO" id="GO:1990527">
    <property type="term" value="C:Tec1p-Ste12p-Dig1p complex"/>
    <property type="evidence" value="ECO:0007669"/>
    <property type="project" value="TreeGrafter"/>
</dbReference>
<dbReference type="SUPFAM" id="SSF57667">
    <property type="entry name" value="beta-beta-alpha zinc fingers"/>
    <property type="match status" value="1"/>
</dbReference>
<dbReference type="Gene3D" id="3.30.160.60">
    <property type="entry name" value="Classic Zinc Finger"/>
    <property type="match status" value="2"/>
</dbReference>
<feature type="domain" description="C2H2-type" evidence="11">
    <location>
        <begin position="368"/>
        <end position="403"/>
    </location>
</feature>
<dbReference type="InterPro" id="IPR003120">
    <property type="entry name" value="Ste12"/>
</dbReference>
<dbReference type="PROSITE" id="PS50157">
    <property type="entry name" value="ZINC_FINGER_C2H2_2"/>
    <property type="match status" value="2"/>
</dbReference>
<evidence type="ECO:0000256" key="7">
    <source>
        <dbReference type="ARBA" id="ARBA00023242"/>
    </source>
</evidence>
<feature type="compositionally biased region" description="Low complexity" evidence="10">
    <location>
        <begin position="535"/>
        <end position="546"/>
    </location>
</feature>
<evidence type="ECO:0000313" key="12">
    <source>
        <dbReference type="EMBL" id="KAJ3181754.1"/>
    </source>
</evidence>
<dbReference type="SMART" id="SM00355">
    <property type="entry name" value="ZnF_C2H2"/>
    <property type="match status" value="2"/>
</dbReference>
<dbReference type="InterPro" id="IPR052127">
    <property type="entry name" value="STE12_transcription_factor"/>
</dbReference>
<feature type="region of interest" description="Disordered" evidence="10">
    <location>
        <begin position="313"/>
        <end position="367"/>
    </location>
</feature>
<evidence type="ECO:0000256" key="10">
    <source>
        <dbReference type="SAM" id="MobiDB-lite"/>
    </source>
</evidence>
<proteinExistence type="inferred from homology"/>
<keyword evidence="5" id="KW-0805">Transcription regulation</keyword>
<dbReference type="PROSITE" id="PS00028">
    <property type="entry name" value="ZINC_FINGER_C2H2_1"/>
    <property type="match status" value="1"/>
</dbReference>
<dbReference type="GO" id="GO:0003677">
    <property type="term" value="F:DNA binding"/>
    <property type="evidence" value="ECO:0007669"/>
    <property type="project" value="UniProtKB-KW"/>
</dbReference>
<evidence type="ECO:0000256" key="2">
    <source>
        <dbReference type="ARBA" id="ARBA00022723"/>
    </source>
</evidence>
<feature type="domain" description="C2H2-type" evidence="11">
    <location>
        <begin position="404"/>
        <end position="433"/>
    </location>
</feature>
<keyword evidence="12" id="KW-0238">DNA-binding</keyword>
<keyword evidence="2" id="KW-0479">Metal-binding</keyword>
<reference evidence="12" key="1">
    <citation type="submission" date="2020-05" db="EMBL/GenBank/DDBJ databases">
        <title>Phylogenomic resolution of chytrid fungi.</title>
        <authorList>
            <person name="Stajich J.E."/>
            <person name="Amses K."/>
            <person name="Simmons R."/>
            <person name="Seto K."/>
            <person name="Myers J."/>
            <person name="Bonds A."/>
            <person name="Quandt C.A."/>
            <person name="Barry K."/>
            <person name="Liu P."/>
            <person name="Grigoriev I."/>
            <person name="Longcore J.E."/>
            <person name="James T.Y."/>
        </authorList>
    </citation>
    <scope>NUCLEOTIDE SEQUENCE</scope>
    <source>
        <strain evidence="12">JEL0379</strain>
    </source>
</reference>
<protein>
    <submittedName>
        <fullName evidence="12">Homeodomain transcription factor ste12</fullName>
    </submittedName>
</protein>
<dbReference type="SMART" id="SM00424">
    <property type="entry name" value="STE"/>
    <property type="match status" value="1"/>
</dbReference>